<dbReference type="RefSeq" id="WP_142572838.1">
    <property type="nucleotide sequence ID" value="NZ_BMMN01000012.1"/>
</dbReference>
<evidence type="ECO:0000256" key="1">
    <source>
        <dbReference type="SAM" id="Phobius"/>
    </source>
</evidence>
<proteinExistence type="predicted"/>
<dbReference type="EMBL" id="BMMN01000012">
    <property type="protein sequence ID" value="GGO24012.1"/>
    <property type="molecule type" value="Genomic_DNA"/>
</dbReference>
<evidence type="ECO:0000313" key="3">
    <source>
        <dbReference type="Proteomes" id="UP000653480"/>
    </source>
</evidence>
<feature type="transmembrane region" description="Helical" evidence="1">
    <location>
        <begin position="247"/>
        <end position="265"/>
    </location>
</feature>
<gene>
    <name evidence="2" type="ORF">GCM10011574_53970</name>
</gene>
<comment type="caution">
    <text evidence="2">The sequence shown here is derived from an EMBL/GenBank/DDBJ whole genome shotgun (WGS) entry which is preliminary data.</text>
</comment>
<keyword evidence="1" id="KW-1133">Transmembrane helix</keyword>
<name>A0A8H9LG16_9ACTN</name>
<protein>
    <submittedName>
        <fullName evidence="2">Uncharacterized protein</fullName>
    </submittedName>
</protein>
<keyword evidence="1" id="KW-0472">Membrane</keyword>
<accession>A0A8H9LG16</accession>
<organism evidence="2 3">
    <name type="scientific">Microbispora bryophytorum</name>
    <dbReference type="NCBI Taxonomy" id="1460882"/>
    <lineage>
        <taxon>Bacteria</taxon>
        <taxon>Bacillati</taxon>
        <taxon>Actinomycetota</taxon>
        <taxon>Actinomycetes</taxon>
        <taxon>Streptosporangiales</taxon>
        <taxon>Streptosporangiaceae</taxon>
        <taxon>Microbispora</taxon>
    </lineage>
</organism>
<dbReference type="OrthoDB" id="4501073at2"/>
<dbReference type="AlphaFoldDB" id="A0A8H9LG16"/>
<reference evidence="2" key="2">
    <citation type="submission" date="2020-09" db="EMBL/GenBank/DDBJ databases">
        <authorList>
            <person name="Sun Q."/>
            <person name="Zhou Y."/>
        </authorList>
    </citation>
    <scope>NUCLEOTIDE SEQUENCE</scope>
    <source>
        <strain evidence="2">CGMCC 4.7138</strain>
    </source>
</reference>
<dbReference type="Proteomes" id="UP000653480">
    <property type="component" value="Unassembled WGS sequence"/>
</dbReference>
<keyword evidence="1" id="KW-0812">Transmembrane</keyword>
<keyword evidence="3" id="KW-1185">Reference proteome</keyword>
<reference evidence="2" key="1">
    <citation type="journal article" date="2014" name="Int. J. Syst. Evol. Microbiol.">
        <title>Complete genome sequence of Corynebacterium casei LMG S-19264T (=DSM 44701T), isolated from a smear-ripened cheese.</title>
        <authorList>
            <consortium name="US DOE Joint Genome Institute (JGI-PGF)"/>
            <person name="Walter F."/>
            <person name="Albersmeier A."/>
            <person name="Kalinowski J."/>
            <person name="Ruckert C."/>
        </authorList>
    </citation>
    <scope>NUCLEOTIDE SEQUENCE</scope>
    <source>
        <strain evidence="2">CGMCC 4.7138</strain>
    </source>
</reference>
<feature type="transmembrane region" description="Helical" evidence="1">
    <location>
        <begin position="384"/>
        <end position="406"/>
    </location>
</feature>
<evidence type="ECO:0000313" key="2">
    <source>
        <dbReference type="EMBL" id="GGO24012.1"/>
    </source>
</evidence>
<sequence length="661" mass="73866">MTPSDNTAANFASDDAQVGVQGIVHGDVYYYAVAPDSPADKKFEIGVRFLEGGAAGRGLRLIDEAVASGYVTNQVCFYWPLAMVSGRTRRELSAQEAARLRGSDRFLPLSGDDSWADGVRTIRRLLDAAEKPDVDVRRLMMELDELRPTQRIMILRHMELFLDGSIKDQLWHLTLRDACKQQKAGSRQDRVWKFFQPEPAAPLVRQPEQPTVPGATWLRAVAGTLVSVPATAHIGLLLVQGGRVSALLAYLLSIIGGCFAARAGLEWRFRSGRRQAMDEAYAPAPRPSTDTPPDRLARRIDHQLAYYLAKYMPNGMDREVWLTWTAGIRRRIRDEVADAYRDMGFKVDAFNWLIRRRAAEVARRWDNGRLWSYRRELATPRRTMATAVLGAMALAAGGAWAVSGALQTGGPAGIPSVVLAVAAGWIAGSAWLQIALERRRHNADISDFKKLSAECDMAYDLWKKRLADKPDDGEMAAWLDCDRKVLLDEALRHYRLKMSDVVAYAFIEARNGSATRARIQGGPWRYRKYEMKIFLITADGVRQCNARLHFADGTFQDRNRLNYRFEAVTAVHVRQADDNSHTFELSLMDGQKITAQMIGPELEENQESEDPEEVSEVSLDAAGLRHTLHVLEGVAAEGKAWMTRERRRGANGLDDPGCPAA</sequence>
<feature type="transmembrane region" description="Helical" evidence="1">
    <location>
        <begin position="412"/>
        <end position="432"/>
    </location>
</feature>